<evidence type="ECO:0000256" key="5">
    <source>
        <dbReference type="ARBA" id="ARBA00023315"/>
    </source>
</evidence>
<proteinExistence type="inferred from homology"/>
<reference evidence="7" key="1">
    <citation type="submission" date="2022-11" db="EMBL/GenBank/DDBJ databases">
        <title>WGS-based characterization of Bacillus cereus isolated from food &amp; feed additives.</title>
        <authorList>
            <person name="Bogaerts B."/>
            <person name="Fraiture M.-A."/>
            <person name="Roosens N.H.C."/>
            <person name="De Keersmaecker S.C.J."/>
            <person name="Vanneste K."/>
        </authorList>
    </citation>
    <scope>NUCLEOTIDE SEQUENCE</scope>
    <source>
        <strain evidence="7">74.2</strain>
    </source>
</reference>
<dbReference type="GO" id="GO:0005737">
    <property type="term" value="C:cytoplasm"/>
    <property type="evidence" value="ECO:0007669"/>
    <property type="project" value="InterPro"/>
</dbReference>
<comment type="catalytic activity">
    <reaction evidence="6">
        <text>L-serine + acetyl-CoA = O-acetyl-L-serine + CoA</text>
        <dbReference type="Rhea" id="RHEA:24560"/>
        <dbReference type="ChEBI" id="CHEBI:33384"/>
        <dbReference type="ChEBI" id="CHEBI:57287"/>
        <dbReference type="ChEBI" id="CHEBI:57288"/>
        <dbReference type="ChEBI" id="CHEBI:58340"/>
        <dbReference type="EC" id="2.3.1.30"/>
    </reaction>
</comment>
<keyword evidence="3 6" id="KW-0808">Transferase</keyword>
<protein>
    <recommendedName>
        <fullName evidence="2 6">Serine acetyltransferase</fullName>
        <ecNumber evidence="6">2.3.1.30</ecNumber>
    </recommendedName>
</protein>
<dbReference type="InterPro" id="IPR018357">
    <property type="entry name" value="Hexapep_transf_CS"/>
</dbReference>
<dbReference type="PROSITE" id="PS00101">
    <property type="entry name" value="HEXAPEP_TRANSFERASES"/>
    <property type="match status" value="1"/>
</dbReference>
<dbReference type="InterPro" id="IPR045304">
    <property type="entry name" value="LbH_SAT"/>
</dbReference>
<dbReference type="Proteomes" id="UP001174229">
    <property type="component" value="Unassembled WGS sequence"/>
</dbReference>
<evidence type="ECO:0000256" key="6">
    <source>
        <dbReference type="PIRNR" id="PIRNR000441"/>
    </source>
</evidence>
<dbReference type="RefSeq" id="WP_046648182.1">
    <property type="nucleotide sequence ID" value="NZ_CP099450.1"/>
</dbReference>
<evidence type="ECO:0000256" key="1">
    <source>
        <dbReference type="ARBA" id="ARBA00007274"/>
    </source>
</evidence>
<dbReference type="GO" id="GO:0006535">
    <property type="term" value="P:cysteine biosynthetic process from serine"/>
    <property type="evidence" value="ECO:0007669"/>
    <property type="project" value="InterPro"/>
</dbReference>
<dbReference type="EC" id="2.3.1.30" evidence="6"/>
<dbReference type="CDD" id="cd03354">
    <property type="entry name" value="LbH_SAT"/>
    <property type="match status" value="1"/>
</dbReference>
<gene>
    <name evidence="7" type="ORF">OWO78_06425</name>
</gene>
<dbReference type="EMBL" id="JAPNPE010000002">
    <property type="protein sequence ID" value="MDK7391072.1"/>
    <property type="molecule type" value="Genomic_DNA"/>
</dbReference>
<accession>A0AAW6YT68</accession>
<keyword evidence="4" id="KW-0677">Repeat</keyword>
<dbReference type="InterPro" id="IPR005881">
    <property type="entry name" value="Ser_O-AcTrfase"/>
</dbReference>
<comment type="caution">
    <text evidence="7">The sequence shown here is derived from an EMBL/GenBank/DDBJ whole genome shotgun (WGS) entry which is preliminary data.</text>
</comment>
<name>A0AAW6YT68_9BACI</name>
<dbReference type="AlphaFoldDB" id="A0AAW6YT68"/>
<comment type="similarity">
    <text evidence="1 6">Belongs to the transferase hexapeptide repeat family.</text>
</comment>
<dbReference type="PIRSF" id="PIRSF000441">
    <property type="entry name" value="CysE"/>
    <property type="match status" value="1"/>
</dbReference>
<evidence type="ECO:0000256" key="4">
    <source>
        <dbReference type="ARBA" id="ARBA00022737"/>
    </source>
</evidence>
<evidence type="ECO:0000256" key="2">
    <source>
        <dbReference type="ARBA" id="ARBA00018522"/>
    </source>
</evidence>
<dbReference type="Gene3D" id="2.160.10.10">
    <property type="entry name" value="Hexapeptide repeat proteins"/>
    <property type="match status" value="1"/>
</dbReference>
<dbReference type="InterPro" id="IPR011004">
    <property type="entry name" value="Trimer_LpxA-like_sf"/>
</dbReference>
<dbReference type="Pfam" id="PF00132">
    <property type="entry name" value="Hexapep"/>
    <property type="match status" value="1"/>
</dbReference>
<dbReference type="GO" id="GO:0009001">
    <property type="term" value="F:serine O-acetyltransferase activity"/>
    <property type="evidence" value="ECO:0007669"/>
    <property type="project" value="UniProtKB-EC"/>
</dbReference>
<organism evidence="7 8">
    <name type="scientific">Bacillus pacificus</name>
    <dbReference type="NCBI Taxonomy" id="2026187"/>
    <lineage>
        <taxon>Bacteria</taxon>
        <taxon>Bacillati</taxon>
        <taxon>Bacillota</taxon>
        <taxon>Bacilli</taxon>
        <taxon>Bacillales</taxon>
        <taxon>Bacillaceae</taxon>
        <taxon>Bacillus</taxon>
        <taxon>Bacillus cereus group</taxon>
    </lineage>
</organism>
<evidence type="ECO:0000313" key="7">
    <source>
        <dbReference type="EMBL" id="MDK7391072.1"/>
    </source>
</evidence>
<evidence type="ECO:0000256" key="3">
    <source>
        <dbReference type="ARBA" id="ARBA00022679"/>
    </source>
</evidence>
<dbReference type="SUPFAM" id="SSF51161">
    <property type="entry name" value="Trimeric LpxA-like enzymes"/>
    <property type="match status" value="1"/>
</dbReference>
<sequence length="185" mass="20827">MEEKIKTDLYRYTGNSSKKTFFKNLITNEGFRYTYILRKCQFYKGKKIRKFQYIFWKILLRKYRYKYGYEISDAVKIGKGLYINHLGGITVNPKAIVGDNVNITKGVTIGQANRGKKQGVPIIGNKVWIGANSTVVGNVKIGDNVLIAPNTYVNFDVPSDSIVIGSPAKVIENKNATDGYVNNVV</sequence>
<dbReference type="InterPro" id="IPR001451">
    <property type="entry name" value="Hexapep"/>
</dbReference>
<evidence type="ECO:0000313" key="8">
    <source>
        <dbReference type="Proteomes" id="UP001174229"/>
    </source>
</evidence>
<keyword evidence="5 6" id="KW-0012">Acyltransferase</keyword>
<dbReference type="PANTHER" id="PTHR42811">
    <property type="entry name" value="SERINE ACETYLTRANSFERASE"/>
    <property type="match status" value="1"/>
</dbReference>